<evidence type="ECO:0000313" key="3">
    <source>
        <dbReference type="Proteomes" id="UP000075243"/>
    </source>
</evidence>
<proteinExistence type="predicted"/>
<evidence type="ECO:0000313" key="2">
    <source>
        <dbReference type="EMBL" id="KYP65812.1"/>
    </source>
</evidence>
<accession>A0A151TFI7</accession>
<dbReference type="AlphaFoldDB" id="A0A151TFI7"/>
<reference evidence="2 3" key="1">
    <citation type="journal article" date="2012" name="Nat. Biotechnol.">
        <title>Draft genome sequence of pigeonpea (Cajanus cajan), an orphan legume crop of resource-poor farmers.</title>
        <authorList>
            <person name="Varshney R.K."/>
            <person name="Chen W."/>
            <person name="Li Y."/>
            <person name="Bharti A.K."/>
            <person name="Saxena R.K."/>
            <person name="Schlueter J.A."/>
            <person name="Donoghue M.T."/>
            <person name="Azam S."/>
            <person name="Fan G."/>
            <person name="Whaley A.M."/>
            <person name="Farmer A.D."/>
            <person name="Sheridan J."/>
            <person name="Iwata A."/>
            <person name="Tuteja R."/>
            <person name="Penmetsa R.V."/>
            <person name="Wu W."/>
            <person name="Upadhyaya H.D."/>
            <person name="Yang S.P."/>
            <person name="Shah T."/>
            <person name="Saxena K.B."/>
            <person name="Michael T."/>
            <person name="McCombie W.R."/>
            <person name="Yang B."/>
            <person name="Zhang G."/>
            <person name="Yang H."/>
            <person name="Wang J."/>
            <person name="Spillane C."/>
            <person name="Cook D.R."/>
            <person name="May G.D."/>
            <person name="Xu X."/>
            <person name="Jackson S.A."/>
        </authorList>
    </citation>
    <scope>NUCLEOTIDE SEQUENCE [LARGE SCALE GENOMIC DNA]</scope>
    <source>
        <strain evidence="3">cv. Asha</strain>
    </source>
</reference>
<feature type="region of interest" description="Disordered" evidence="1">
    <location>
        <begin position="1"/>
        <end position="28"/>
    </location>
</feature>
<evidence type="ECO:0000256" key="1">
    <source>
        <dbReference type="SAM" id="MobiDB-lite"/>
    </source>
</evidence>
<gene>
    <name evidence="2" type="ORF">KK1_012079</name>
</gene>
<sequence length="167" mass="19366">MVIENKSKEDDTFEVEQEPDEASDGEAQQTRCEIIKETILALRLFTKKEKIGRICFLRRIIHLKFYDVSTCKAVSQFLPYFLSIANYVLYASTIRSLMYVMICTRANIAQAVGTVNMFMVDPGREHWNTIKRIKICCQGFDLDFACDLDKRKYTTSYVFTLVRGATR</sequence>
<keyword evidence="3" id="KW-1185">Reference proteome</keyword>
<organism evidence="2 3">
    <name type="scientific">Cajanus cajan</name>
    <name type="common">Pigeon pea</name>
    <name type="synonym">Cajanus indicus</name>
    <dbReference type="NCBI Taxonomy" id="3821"/>
    <lineage>
        <taxon>Eukaryota</taxon>
        <taxon>Viridiplantae</taxon>
        <taxon>Streptophyta</taxon>
        <taxon>Embryophyta</taxon>
        <taxon>Tracheophyta</taxon>
        <taxon>Spermatophyta</taxon>
        <taxon>Magnoliopsida</taxon>
        <taxon>eudicotyledons</taxon>
        <taxon>Gunneridae</taxon>
        <taxon>Pentapetalae</taxon>
        <taxon>rosids</taxon>
        <taxon>fabids</taxon>
        <taxon>Fabales</taxon>
        <taxon>Fabaceae</taxon>
        <taxon>Papilionoideae</taxon>
        <taxon>50 kb inversion clade</taxon>
        <taxon>NPAAA clade</taxon>
        <taxon>indigoferoid/millettioid clade</taxon>
        <taxon>Phaseoleae</taxon>
        <taxon>Cajanus</taxon>
    </lineage>
</organism>
<feature type="compositionally biased region" description="Acidic residues" evidence="1">
    <location>
        <begin position="11"/>
        <end position="24"/>
    </location>
</feature>
<dbReference type="Proteomes" id="UP000075243">
    <property type="component" value="Chromosome 6"/>
</dbReference>
<protein>
    <submittedName>
        <fullName evidence="2">Retrovirus-related Pol polyprotein from transposon TNT 1-94</fullName>
    </submittedName>
</protein>
<dbReference type="EMBL" id="CM003608">
    <property type="protein sequence ID" value="KYP65812.1"/>
    <property type="molecule type" value="Genomic_DNA"/>
</dbReference>
<dbReference type="Gramene" id="C.cajan_11725.t">
    <property type="protein sequence ID" value="C.cajan_11725.t"/>
    <property type="gene ID" value="C.cajan_11725"/>
</dbReference>
<feature type="compositionally biased region" description="Basic and acidic residues" evidence="1">
    <location>
        <begin position="1"/>
        <end position="10"/>
    </location>
</feature>
<name>A0A151TFI7_CAJCA</name>